<dbReference type="EMBL" id="JANAVB010043418">
    <property type="protein sequence ID" value="KAJ6792749.1"/>
    <property type="molecule type" value="Genomic_DNA"/>
</dbReference>
<keyword evidence="2" id="KW-1185">Reference proteome</keyword>
<accession>A0AAX6DM12</accession>
<name>A0AAX6DM12_IRIPA</name>
<organism evidence="1 2">
    <name type="scientific">Iris pallida</name>
    <name type="common">Sweet iris</name>
    <dbReference type="NCBI Taxonomy" id="29817"/>
    <lineage>
        <taxon>Eukaryota</taxon>
        <taxon>Viridiplantae</taxon>
        <taxon>Streptophyta</taxon>
        <taxon>Embryophyta</taxon>
        <taxon>Tracheophyta</taxon>
        <taxon>Spermatophyta</taxon>
        <taxon>Magnoliopsida</taxon>
        <taxon>Liliopsida</taxon>
        <taxon>Asparagales</taxon>
        <taxon>Iridaceae</taxon>
        <taxon>Iridoideae</taxon>
        <taxon>Irideae</taxon>
        <taxon>Iris</taxon>
    </lineage>
</organism>
<reference evidence="1" key="2">
    <citation type="submission" date="2023-04" db="EMBL/GenBank/DDBJ databases">
        <authorList>
            <person name="Bruccoleri R.E."/>
            <person name="Oakeley E.J."/>
            <person name="Faust A.-M."/>
            <person name="Dessus-Babus S."/>
            <person name="Altorfer M."/>
            <person name="Burckhardt D."/>
            <person name="Oertli M."/>
            <person name="Naumann U."/>
            <person name="Petersen F."/>
            <person name="Wong J."/>
        </authorList>
    </citation>
    <scope>NUCLEOTIDE SEQUENCE</scope>
    <source>
        <strain evidence="1">GSM-AAB239-AS_SAM_17_03QT</strain>
        <tissue evidence="1">Leaf</tissue>
    </source>
</reference>
<dbReference type="AlphaFoldDB" id="A0AAX6DM12"/>
<dbReference type="Proteomes" id="UP001140949">
    <property type="component" value="Unassembled WGS sequence"/>
</dbReference>
<comment type="caution">
    <text evidence="1">The sequence shown here is derived from an EMBL/GenBank/DDBJ whole genome shotgun (WGS) entry which is preliminary data.</text>
</comment>
<proteinExistence type="predicted"/>
<evidence type="ECO:0000313" key="1">
    <source>
        <dbReference type="EMBL" id="KAJ6792749.1"/>
    </source>
</evidence>
<reference evidence="1" key="1">
    <citation type="journal article" date="2023" name="GigaByte">
        <title>Genome assembly of the bearded iris, Iris pallida Lam.</title>
        <authorList>
            <person name="Bruccoleri R.E."/>
            <person name="Oakeley E.J."/>
            <person name="Faust A.M.E."/>
            <person name="Altorfer M."/>
            <person name="Dessus-Babus S."/>
            <person name="Burckhardt D."/>
            <person name="Oertli M."/>
            <person name="Naumann U."/>
            <person name="Petersen F."/>
            <person name="Wong J."/>
        </authorList>
    </citation>
    <scope>NUCLEOTIDE SEQUENCE</scope>
    <source>
        <strain evidence="1">GSM-AAB239-AS_SAM_17_03QT</strain>
    </source>
</reference>
<gene>
    <name evidence="1" type="ORF">M6B38_237180</name>
</gene>
<evidence type="ECO:0000313" key="2">
    <source>
        <dbReference type="Proteomes" id="UP001140949"/>
    </source>
</evidence>
<protein>
    <submittedName>
        <fullName evidence="1">Uncharacterized protein</fullName>
    </submittedName>
</protein>
<sequence>MRCHFPHIATKCVNTPINIPNQHKTKKTLKISTPKFPHHIHKPLRIGSSDRFSSPSRSPIFVSKNLVQEIGFSDGVLPEPTDRLYRGKLVPFRSPKFNCFCREMKTMAMVAHRRSQCYGQSKPRLFGRFGSCRSFEPGAGILPSPSGLSRVPAFSAE</sequence>